<reference evidence="2 3" key="2">
    <citation type="journal article" date="2011" name="ISME J.">
        <title>RNA-seq reveals cooperative metabolic interactions between two termite-gut spirochete species in co-culture.</title>
        <authorList>
            <person name="Rosenthal A.Z."/>
            <person name="Matson E.G."/>
            <person name="Eldar A."/>
            <person name="Leadbetter J.R."/>
        </authorList>
    </citation>
    <scope>NUCLEOTIDE SEQUENCE [LARGE SCALE GENOMIC DNA]</scope>
    <source>
        <strain evidence="3">ATCC BAA-887 / DSM 12427 / ZAS-2</strain>
    </source>
</reference>
<dbReference type="SMART" id="SM00530">
    <property type="entry name" value="HTH_XRE"/>
    <property type="match status" value="1"/>
</dbReference>
<dbReference type="GO" id="GO:0003677">
    <property type="term" value="F:DNA binding"/>
    <property type="evidence" value="ECO:0007669"/>
    <property type="project" value="UniProtKB-KW"/>
</dbReference>
<keyword evidence="3" id="KW-1185">Reference proteome</keyword>
<dbReference type="RefSeq" id="WP_015706406.1">
    <property type="nucleotide sequence ID" value="NC_015578.1"/>
</dbReference>
<dbReference type="KEGG" id="tpi:TREPR_0050"/>
<proteinExistence type="predicted"/>
<dbReference type="eggNOG" id="COG1396">
    <property type="taxonomic scope" value="Bacteria"/>
</dbReference>
<dbReference type="OrthoDB" id="361759at2"/>
<dbReference type="InterPro" id="IPR001387">
    <property type="entry name" value="Cro/C1-type_HTH"/>
</dbReference>
<evidence type="ECO:0000313" key="3">
    <source>
        <dbReference type="Proteomes" id="UP000009223"/>
    </source>
</evidence>
<dbReference type="InterPro" id="IPR010982">
    <property type="entry name" value="Lambda_DNA-bd_dom_sf"/>
</dbReference>
<protein>
    <submittedName>
        <fullName evidence="2">Putative DNA-binding protein</fullName>
    </submittedName>
</protein>
<evidence type="ECO:0000259" key="1">
    <source>
        <dbReference type="PROSITE" id="PS50943"/>
    </source>
</evidence>
<feature type="domain" description="HTH cro/C1-type" evidence="1">
    <location>
        <begin position="18"/>
        <end position="72"/>
    </location>
</feature>
<dbReference type="PROSITE" id="PS50943">
    <property type="entry name" value="HTH_CROC1"/>
    <property type="match status" value="1"/>
</dbReference>
<reference evidence="3" key="1">
    <citation type="submission" date="2009-12" db="EMBL/GenBank/DDBJ databases">
        <title>Complete sequence of Treponema primitia strain ZAS-2.</title>
        <authorList>
            <person name="Tetu S.G."/>
            <person name="Matson E."/>
            <person name="Ren Q."/>
            <person name="Seshadri R."/>
            <person name="Elbourne L."/>
            <person name="Hassan K.A."/>
            <person name="Durkin A."/>
            <person name="Radune D."/>
            <person name="Mohamoud Y."/>
            <person name="Shay R."/>
            <person name="Jin S."/>
            <person name="Zhang X."/>
            <person name="Lucey K."/>
            <person name="Ballor N.R."/>
            <person name="Ottesen E."/>
            <person name="Rosenthal R."/>
            <person name="Allen A."/>
            <person name="Leadbetter J.R."/>
            <person name="Paulsen I.T."/>
        </authorList>
    </citation>
    <scope>NUCLEOTIDE SEQUENCE [LARGE SCALE GENOMIC DNA]</scope>
    <source>
        <strain evidence="3">ATCC BAA-887 / DSM 12427 / ZAS-2</strain>
    </source>
</reference>
<accession>F5YND8</accession>
<dbReference type="AlphaFoldDB" id="F5YND8"/>
<evidence type="ECO:0000313" key="2">
    <source>
        <dbReference type="EMBL" id="AEF86289.1"/>
    </source>
</evidence>
<dbReference type="Proteomes" id="UP000009223">
    <property type="component" value="Chromosome"/>
</dbReference>
<dbReference type="EMBL" id="CP001843">
    <property type="protein sequence ID" value="AEF86289.1"/>
    <property type="molecule type" value="Genomic_DNA"/>
</dbReference>
<dbReference type="Gene3D" id="1.10.260.40">
    <property type="entry name" value="lambda repressor-like DNA-binding domains"/>
    <property type="match status" value="1"/>
</dbReference>
<sequence length="117" mass="13348">MLSNNEETKIRGLLSKNIKRLRAKNSLSQMNLAIQAGLTHNFINDIESGKKWLSPKTLAKLSMALQAEPHEFFAPEITIPEADSGTLSEYLDDVTETFQRMVEDIKERYFQDTDSKD</sequence>
<gene>
    <name evidence="2" type="ordered locus">TREPR_0050</name>
</gene>
<organism evidence="2 3">
    <name type="scientific">Treponema primitia (strain ATCC BAA-887 / DSM 12427 / ZAS-2)</name>
    <dbReference type="NCBI Taxonomy" id="545694"/>
    <lineage>
        <taxon>Bacteria</taxon>
        <taxon>Pseudomonadati</taxon>
        <taxon>Spirochaetota</taxon>
        <taxon>Spirochaetia</taxon>
        <taxon>Spirochaetales</taxon>
        <taxon>Treponemataceae</taxon>
        <taxon>Treponema</taxon>
    </lineage>
</organism>
<dbReference type="HOGENOM" id="CLU_066192_17_8_12"/>
<keyword evidence="2" id="KW-0238">DNA-binding</keyword>
<dbReference type="SUPFAM" id="SSF47413">
    <property type="entry name" value="lambda repressor-like DNA-binding domains"/>
    <property type="match status" value="1"/>
</dbReference>
<dbReference type="Pfam" id="PF01381">
    <property type="entry name" value="HTH_3"/>
    <property type="match status" value="1"/>
</dbReference>
<dbReference type="CDD" id="cd00093">
    <property type="entry name" value="HTH_XRE"/>
    <property type="match status" value="1"/>
</dbReference>
<name>F5YND8_TREPZ</name>